<dbReference type="Gene3D" id="3.40.640.10">
    <property type="entry name" value="Type I PLP-dependent aspartate aminotransferase-like (Major domain)"/>
    <property type="match status" value="1"/>
</dbReference>
<dbReference type="Gene3D" id="3.90.1150.10">
    <property type="entry name" value="Aspartate Aminotransferase, domain 1"/>
    <property type="match status" value="1"/>
</dbReference>
<keyword evidence="1 3" id="KW-0663">Pyridoxal phosphate</keyword>
<evidence type="ECO:0000256" key="1">
    <source>
        <dbReference type="ARBA" id="ARBA00022898"/>
    </source>
</evidence>
<evidence type="ECO:0000256" key="2">
    <source>
        <dbReference type="ARBA" id="ARBA00037999"/>
    </source>
</evidence>
<dbReference type="EMBL" id="CP009552">
    <property type="protein sequence ID" value="AIY90176.1"/>
    <property type="molecule type" value="Genomic_DNA"/>
</dbReference>
<dbReference type="CDD" id="cd00616">
    <property type="entry name" value="AHBA_syn"/>
    <property type="match status" value="1"/>
</dbReference>
<evidence type="ECO:0000256" key="3">
    <source>
        <dbReference type="RuleBase" id="RU004508"/>
    </source>
</evidence>
<organism evidence="4 5">
    <name type="scientific">Geoglobus acetivorans</name>
    <dbReference type="NCBI Taxonomy" id="565033"/>
    <lineage>
        <taxon>Archaea</taxon>
        <taxon>Methanobacteriati</taxon>
        <taxon>Methanobacteriota</taxon>
        <taxon>Archaeoglobi</taxon>
        <taxon>Archaeoglobales</taxon>
        <taxon>Archaeoglobaceae</taxon>
        <taxon>Geoglobus</taxon>
    </lineage>
</organism>
<dbReference type="InterPro" id="IPR015421">
    <property type="entry name" value="PyrdxlP-dep_Trfase_major"/>
</dbReference>
<dbReference type="HOGENOM" id="CLU_033332_6_0_2"/>
<comment type="similarity">
    <text evidence="2 3">Belongs to the DegT/DnrJ/EryC1 family.</text>
</comment>
<evidence type="ECO:0000313" key="4">
    <source>
        <dbReference type="EMBL" id="AIY90176.1"/>
    </source>
</evidence>
<sequence length="301" mass="34330">MAIKALGIGPGDEVITVSHTFISTVDAIVRNSARPVFVDIGPETYTIDVPQIEKAITDRTKAILPVHIYGHPANIDPIIEIAEEYGLYVIEDASQAHGAEYKGRKVGSIGHVACFSFYPTKNLGAYGDAGAIVTNDDELAEKLRMMRNYGSSKKYYHEFIGVNSRLDEIQAAILRVKLRHLDEWNERRRKIAEMYNELLENSDVITPVEKEWAKHVYHLYVIRHKDRDKLQQYLLENGIKTQIHYPVPVHLQKAYLDLGIRVKLPVTERISREVLSLPMFTHLTYYEIKNIAKVMRDASDS</sequence>
<dbReference type="KEGG" id="gac:GACE_1132"/>
<reference evidence="4 5" key="1">
    <citation type="journal article" date="2015" name="Appl. Environ. Microbiol.">
        <title>The Geoglobus acetivorans genome: Fe(III) reduction, acetate utilization, autotrophic growth, and degradation of aromatic compounds in a hyperthermophilic archaeon.</title>
        <authorList>
            <person name="Mardanov A.V."/>
            <person name="Slododkina G.B."/>
            <person name="Slobodkin A.I."/>
            <person name="Beletsky A.V."/>
            <person name="Gavrilov S.N."/>
            <person name="Kublanov I.V."/>
            <person name="Bonch-Osmolovskaya E.A."/>
            <person name="Skryabin K.G."/>
            <person name="Ravin N.V."/>
        </authorList>
    </citation>
    <scope>NUCLEOTIDE SEQUENCE [LARGE SCALE GENOMIC DNA]</scope>
    <source>
        <strain evidence="4 5">SBH6</strain>
    </source>
</reference>
<name>A0A0A7GGV4_GEOAI</name>
<gene>
    <name evidence="4" type="ORF">GACE_1132</name>
</gene>
<dbReference type="PANTHER" id="PTHR30244">
    <property type="entry name" value="TRANSAMINASE"/>
    <property type="match status" value="1"/>
</dbReference>
<dbReference type="GO" id="GO:0030170">
    <property type="term" value="F:pyridoxal phosphate binding"/>
    <property type="evidence" value="ECO:0007669"/>
    <property type="project" value="TreeGrafter"/>
</dbReference>
<accession>A0A0A7GGV4</accession>
<dbReference type="eggNOG" id="arCOG00118">
    <property type="taxonomic scope" value="Archaea"/>
</dbReference>
<dbReference type="Pfam" id="PF01041">
    <property type="entry name" value="DegT_DnrJ_EryC1"/>
    <property type="match status" value="1"/>
</dbReference>
<dbReference type="InterPro" id="IPR015424">
    <property type="entry name" value="PyrdxlP-dep_Trfase"/>
</dbReference>
<dbReference type="InterPro" id="IPR015422">
    <property type="entry name" value="PyrdxlP-dep_Trfase_small"/>
</dbReference>
<dbReference type="PANTHER" id="PTHR30244:SF36">
    <property type="entry name" value="3-OXO-GLUCOSE-6-PHOSPHATE:GLUTAMATE AMINOTRANSFERASE"/>
    <property type="match status" value="1"/>
</dbReference>
<dbReference type="SUPFAM" id="SSF53383">
    <property type="entry name" value="PLP-dependent transferases"/>
    <property type="match status" value="1"/>
</dbReference>
<proteinExistence type="inferred from homology"/>
<dbReference type="InterPro" id="IPR000653">
    <property type="entry name" value="DegT/StrS_aminotransferase"/>
</dbReference>
<dbReference type="STRING" id="565033.GACE_1132"/>
<evidence type="ECO:0000313" key="5">
    <source>
        <dbReference type="Proteomes" id="UP000030624"/>
    </source>
</evidence>
<protein>
    <submittedName>
        <fullName evidence="4">Uncharacterized protein</fullName>
    </submittedName>
</protein>
<dbReference type="AlphaFoldDB" id="A0A0A7GGV4"/>
<dbReference type="Proteomes" id="UP000030624">
    <property type="component" value="Chromosome"/>
</dbReference>
<dbReference type="GO" id="GO:0008483">
    <property type="term" value="F:transaminase activity"/>
    <property type="evidence" value="ECO:0007669"/>
    <property type="project" value="TreeGrafter"/>
</dbReference>
<dbReference type="GO" id="GO:0000271">
    <property type="term" value="P:polysaccharide biosynthetic process"/>
    <property type="evidence" value="ECO:0007669"/>
    <property type="project" value="TreeGrafter"/>
</dbReference>